<name>A0ABY7WB03_9SPHI</name>
<protein>
    <recommendedName>
        <fullName evidence="3">GLPGLI family protein</fullName>
    </recommendedName>
</protein>
<dbReference type="EMBL" id="CP117880">
    <property type="protein sequence ID" value="WDF66841.1"/>
    <property type="molecule type" value="Genomic_DNA"/>
</dbReference>
<keyword evidence="2" id="KW-1185">Reference proteome</keyword>
<sequence>MTTIFALRLFIGLTGLCVITMGYAHAQKMLVKLVGSLREAAVINAYILPVDYNEYAVKKEKGLAYMEESSDVGISPVHYPDKTIRLAAPGAAVPTMLRRPKTSIALAGFVITKQADKAVSGIWGLKKIAALKVYYKGTNERRRDKPVPAQVPEYSADASLRVSVRDRPLMNRPYPGVKNQLYESVFGANSKPLTDHGNRLLDLVRENHKPQMFTYQVPKSVPALEKVWKKIPTTDHP</sequence>
<evidence type="ECO:0008006" key="3">
    <source>
        <dbReference type="Google" id="ProtNLM"/>
    </source>
</evidence>
<reference evidence="1 2" key="1">
    <citation type="submission" date="2023-02" db="EMBL/GenBank/DDBJ databases">
        <title>Genome sequence of Sphingobacterium sp. KACC 22765.</title>
        <authorList>
            <person name="Kim S."/>
            <person name="Heo J."/>
            <person name="Kwon S.-W."/>
        </authorList>
    </citation>
    <scope>NUCLEOTIDE SEQUENCE [LARGE SCALE GENOMIC DNA]</scope>
    <source>
        <strain evidence="1 2">KACC 22765</strain>
    </source>
</reference>
<proteinExistence type="predicted"/>
<evidence type="ECO:0000313" key="2">
    <source>
        <dbReference type="Proteomes" id="UP001221558"/>
    </source>
</evidence>
<dbReference type="Proteomes" id="UP001221558">
    <property type="component" value="Chromosome"/>
</dbReference>
<organism evidence="1 2">
    <name type="scientific">Sphingobacterium oryzagri</name>
    <dbReference type="NCBI Taxonomy" id="3025669"/>
    <lineage>
        <taxon>Bacteria</taxon>
        <taxon>Pseudomonadati</taxon>
        <taxon>Bacteroidota</taxon>
        <taxon>Sphingobacteriia</taxon>
        <taxon>Sphingobacteriales</taxon>
        <taxon>Sphingobacteriaceae</taxon>
        <taxon>Sphingobacterium</taxon>
    </lineage>
</organism>
<gene>
    <name evidence="1" type="ORF">PQ465_11045</name>
</gene>
<dbReference type="RefSeq" id="WP_274265581.1">
    <property type="nucleotide sequence ID" value="NZ_CP117880.1"/>
</dbReference>
<evidence type="ECO:0000313" key="1">
    <source>
        <dbReference type="EMBL" id="WDF66841.1"/>
    </source>
</evidence>
<accession>A0ABY7WB03</accession>